<evidence type="ECO:0000256" key="1">
    <source>
        <dbReference type="ARBA" id="ARBA00049740"/>
    </source>
</evidence>
<dbReference type="InterPro" id="IPR039421">
    <property type="entry name" value="Type_1_exporter"/>
</dbReference>
<keyword evidence="6" id="KW-1185">Reference proteome</keyword>
<evidence type="ECO:0000259" key="3">
    <source>
        <dbReference type="Pfam" id="PF00005"/>
    </source>
</evidence>
<organism evidence="5 6">
    <name type="scientific">Aspergillus nanangensis</name>
    <dbReference type="NCBI Taxonomy" id="2582783"/>
    <lineage>
        <taxon>Eukaryota</taxon>
        <taxon>Fungi</taxon>
        <taxon>Dikarya</taxon>
        <taxon>Ascomycota</taxon>
        <taxon>Pezizomycotina</taxon>
        <taxon>Eurotiomycetes</taxon>
        <taxon>Eurotiomycetidae</taxon>
        <taxon>Eurotiales</taxon>
        <taxon>Aspergillaceae</taxon>
        <taxon>Aspergillus</taxon>
        <taxon>Aspergillus subgen. Circumdati</taxon>
    </lineage>
</organism>
<dbReference type="PANTHER" id="PTHR43394">
    <property type="entry name" value="ATP-DEPENDENT PERMEASE MDL1, MITOCHONDRIAL"/>
    <property type="match status" value="1"/>
</dbReference>
<name>A0AAD4CB96_ASPNN</name>
<dbReference type="Pfam" id="PF13391">
    <property type="entry name" value="HNH_2"/>
    <property type="match status" value="1"/>
</dbReference>
<dbReference type="GO" id="GO:0015421">
    <property type="term" value="F:ABC-type oligopeptide transporter activity"/>
    <property type="evidence" value="ECO:0007669"/>
    <property type="project" value="TreeGrafter"/>
</dbReference>
<dbReference type="InterPro" id="IPR003439">
    <property type="entry name" value="ABC_transporter-like_ATP-bd"/>
</dbReference>
<reference evidence="5" key="1">
    <citation type="journal article" date="2019" name="Beilstein J. Org. Chem.">
        <title>Nanangenines: drimane sesquiterpenoids as the dominant metabolite cohort of a novel Australian fungus, Aspergillus nanangensis.</title>
        <authorList>
            <person name="Lacey H.J."/>
            <person name="Gilchrist C.L.M."/>
            <person name="Crombie A."/>
            <person name="Kalaitzis J.A."/>
            <person name="Vuong D."/>
            <person name="Rutledge P.J."/>
            <person name="Turner P."/>
            <person name="Pitt J.I."/>
            <person name="Lacey E."/>
            <person name="Chooi Y.H."/>
            <person name="Piggott A.M."/>
        </authorList>
    </citation>
    <scope>NUCLEOTIDE SEQUENCE</scope>
    <source>
        <strain evidence="5">MST-FP2251</strain>
    </source>
</reference>
<evidence type="ECO:0000313" key="6">
    <source>
        <dbReference type="Proteomes" id="UP001194746"/>
    </source>
</evidence>
<feature type="domain" description="ABC transporter" evidence="3">
    <location>
        <begin position="13"/>
        <end position="42"/>
    </location>
</feature>
<sequence length="527" mass="58771">MENVRYFGPGGVKLSSGECQRIALARVFIKNPRILVLDEATSALDTVTESKVQTELQRLMGRSNRDPEDSAAPGPLGRNRHGRDQTGGEDSTIDPETASEGTGTQSPPADGASTATDSDHFRKVKFLHPGYPDNANILLVLPAFDSGGIHYETARIACGILANCRWDGYFRAVKNGPRVEAGVDAILTNPEYYYCVDGDEEYPVVPSFDHLRFPSVLPNSWSDNVFAPIQPPTSDRVPDRDQTCRITCSSLPNEIAHVVPAAQEDWWRANSMFLYATRPGSSMDTNCPDNAIILRRDLHYLWDNHKFAIVPKQGKWVVHVLNNLATNELQESYHNLETQPIIGVAREYLLARFGLAILGDASIFAKQGYRRKLILLKDNAQEPRFLSGAECLAQFGPASKSRSRSPKKRSRPVQQDGPEDDAELSSILSSNLTEDGWGTEQWSCQKKREYSPSPIDNNSRSSALLRARNFQDSITGRIKNVVGRGKDNDIAPTLLAYLPRPALHLFQHQRVNPVQKMELQIWLRLPK</sequence>
<evidence type="ECO:0000313" key="5">
    <source>
        <dbReference type="EMBL" id="KAF9883280.1"/>
    </source>
</evidence>
<proteinExistence type="predicted"/>
<protein>
    <recommendedName>
        <fullName evidence="1">ABC multidrug transporter MDR2</fullName>
    </recommendedName>
</protein>
<feature type="region of interest" description="Disordered" evidence="2">
    <location>
        <begin position="397"/>
        <end position="424"/>
    </location>
</feature>
<evidence type="ECO:0000259" key="4">
    <source>
        <dbReference type="Pfam" id="PF13391"/>
    </source>
</evidence>
<feature type="domain" description="HNH nuclease" evidence="4">
    <location>
        <begin position="244"/>
        <end position="310"/>
    </location>
</feature>
<reference evidence="5" key="2">
    <citation type="submission" date="2020-02" db="EMBL/GenBank/DDBJ databases">
        <authorList>
            <person name="Gilchrist C.L.M."/>
            <person name="Chooi Y.-H."/>
        </authorList>
    </citation>
    <scope>NUCLEOTIDE SEQUENCE</scope>
    <source>
        <strain evidence="5">MST-FP2251</strain>
    </source>
</reference>
<dbReference type="GO" id="GO:0016887">
    <property type="term" value="F:ATP hydrolysis activity"/>
    <property type="evidence" value="ECO:0007669"/>
    <property type="project" value="InterPro"/>
</dbReference>
<dbReference type="AlphaFoldDB" id="A0AAD4CB96"/>
<comment type="caution">
    <text evidence="5">The sequence shown here is derived from an EMBL/GenBank/DDBJ whole genome shotgun (WGS) entry which is preliminary data.</text>
</comment>
<dbReference type="EMBL" id="VCAU01000173">
    <property type="protein sequence ID" value="KAF9883280.1"/>
    <property type="molecule type" value="Genomic_DNA"/>
</dbReference>
<evidence type="ECO:0000256" key="2">
    <source>
        <dbReference type="SAM" id="MobiDB-lite"/>
    </source>
</evidence>
<gene>
    <name evidence="5" type="ORF">FE257_003800</name>
</gene>
<dbReference type="PANTHER" id="PTHR43394:SF1">
    <property type="entry name" value="ATP-BINDING CASSETTE SUB-FAMILY B MEMBER 10, MITOCHONDRIAL"/>
    <property type="match status" value="1"/>
</dbReference>
<feature type="region of interest" description="Disordered" evidence="2">
    <location>
        <begin position="58"/>
        <end position="117"/>
    </location>
</feature>
<dbReference type="SUPFAM" id="SSF52540">
    <property type="entry name" value="P-loop containing nucleoside triphosphate hydrolases"/>
    <property type="match status" value="1"/>
</dbReference>
<accession>A0AAD4CB96</accession>
<dbReference type="Pfam" id="PF00005">
    <property type="entry name" value="ABC_tran"/>
    <property type="match status" value="1"/>
</dbReference>
<dbReference type="InterPro" id="IPR003615">
    <property type="entry name" value="HNH_nuc"/>
</dbReference>
<dbReference type="Proteomes" id="UP001194746">
    <property type="component" value="Unassembled WGS sequence"/>
</dbReference>
<dbReference type="Gene3D" id="3.40.50.300">
    <property type="entry name" value="P-loop containing nucleotide triphosphate hydrolases"/>
    <property type="match status" value="1"/>
</dbReference>
<feature type="compositionally biased region" description="Basic residues" evidence="2">
    <location>
        <begin position="401"/>
        <end position="411"/>
    </location>
</feature>
<dbReference type="GO" id="GO:0005524">
    <property type="term" value="F:ATP binding"/>
    <property type="evidence" value="ECO:0007669"/>
    <property type="project" value="InterPro"/>
</dbReference>
<dbReference type="InterPro" id="IPR027417">
    <property type="entry name" value="P-loop_NTPase"/>
</dbReference>